<gene>
    <name evidence="1" type="ordered locus">Rcas_0108</name>
</gene>
<reference evidence="1 2" key="1">
    <citation type="submission" date="2007-08" db="EMBL/GenBank/DDBJ databases">
        <title>Complete sequence of Roseiflexus castenholzii DSM 13941.</title>
        <authorList>
            <consortium name="US DOE Joint Genome Institute"/>
            <person name="Copeland A."/>
            <person name="Lucas S."/>
            <person name="Lapidus A."/>
            <person name="Barry K."/>
            <person name="Glavina del Rio T."/>
            <person name="Dalin E."/>
            <person name="Tice H."/>
            <person name="Pitluck S."/>
            <person name="Thompson L.S."/>
            <person name="Brettin T."/>
            <person name="Bruce D."/>
            <person name="Detter J.C."/>
            <person name="Han C."/>
            <person name="Tapia R."/>
            <person name="Schmutz J."/>
            <person name="Larimer F."/>
            <person name="Land M."/>
            <person name="Hauser L."/>
            <person name="Kyrpides N."/>
            <person name="Mikhailova N."/>
            <person name="Bryant D.A."/>
            <person name="Hanada S."/>
            <person name="Tsukatani Y."/>
            <person name="Richardson P."/>
        </authorList>
    </citation>
    <scope>NUCLEOTIDE SEQUENCE [LARGE SCALE GENOMIC DNA]</scope>
    <source>
        <strain evidence="2">DSM 13941 / HLO8</strain>
    </source>
</reference>
<evidence type="ECO:0008006" key="3">
    <source>
        <dbReference type="Google" id="ProtNLM"/>
    </source>
</evidence>
<evidence type="ECO:0000313" key="2">
    <source>
        <dbReference type="Proteomes" id="UP000000263"/>
    </source>
</evidence>
<dbReference type="HOGENOM" id="CLU_151166_0_0_0"/>
<dbReference type="STRING" id="383372.Rcas_0108"/>
<evidence type="ECO:0000313" key="1">
    <source>
        <dbReference type="EMBL" id="ABU56244.1"/>
    </source>
</evidence>
<dbReference type="Proteomes" id="UP000000263">
    <property type="component" value="Chromosome"/>
</dbReference>
<dbReference type="OrthoDB" id="163783at2"/>
<dbReference type="SUPFAM" id="SSF47240">
    <property type="entry name" value="Ferritin-like"/>
    <property type="match status" value="1"/>
</dbReference>
<dbReference type="RefSeq" id="WP_011997649.1">
    <property type="nucleotide sequence ID" value="NC_009767.1"/>
</dbReference>
<protein>
    <recommendedName>
        <fullName evidence="3">Rubrerythrin diiron-binding domain-containing protein</fullName>
    </recommendedName>
</protein>
<dbReference type="EMBL" id="CP000804">
    <property type="protein sequence ID" value="ABU56244.1"/>
    <property type="molecule type" value="Genomic_DNA"/>
</dbReference>
<organism evidence="1 2">
    <name type="scientific">Roseiflexus castenholzii (strain DSM 13941 / HLO8)</name>
    <dbReference type="NCBI Taxonomy" id="383372"/>
    <lineage>
        <taxon>Bacteria</taxon>
        <taxon>Bacillati</taxon>
        <taxon>Chloroflexota</taxon>
        <taxon>Chloroflexia</taxon>
        <taxon>Chloroflexales</taxon>
        <taxon>Roseiflexineae</taxon>
        <taxon>Roseiflexaceae</taxon>
        <taxon>Roseiflexus</taxon>
    </lineage>
</organism>
<dbReference type="KEGG" id="rca:Rcas_0108"/>
<proteinExistence type="predicted"/>
<sequence length="123" mass="14670">MLATLILYRRAMLRWVLIDAVQRAWRRHQVIVPLYRHLAALAPDEQREIVLLLMAEHEVRHQQQYARMLARLHAPLPASFDSFDRIWLWLLPRCSPTIALRWTAWTEQRDARAILEAMALLRI</sequence>
<name>A7NFL8_ROSCS</name>
<dbReference type="eggNOG" id="COG1633">
    <property type="taxonomic scope" value="Bacteria"/>
</dbReference>
<accession>A7NFL8</accession>
<keyword evidence="2" id="KW-1185">Reference proteome</keyword>
<dbReference type="AlphaFoldDB" id="A7NFL8"/>
<dbReference type="InterPro" id="IPR009078">
    <property type="entry name" value="Ferritin-like_SF"/>
</dbReference>